<comment type="caution">
    <text evidence="2">The sequence shown here is derived from an EMBL/GenBank/DDBJ whole genome shotgun (WGS) entry which is preliminary data.</text>
</comment>
<feature type="domain" description="Protein kinase" evidence="1">
    <location>
        <begin position="1"/>
        <end position="319"/>
    </location>
</feature>
<name>A0AAN7D2B0_9PEZI</name>
<organism evidence="2 3">
    <name type="scientific">Corynascus novoguineensis</name>
    <dbReference type="NCBI Taxonomy" id="1126955"/>
    <lineage>
        <taxon>Eukaryota</taxon>
        <taxon>Fungi</taxon>
        <taxon>Dikarya</taxon>
        <taxon>Ascomycota</taxon>
        <taxon>Pezizomycotina</taxon>
        <taxon>Sordariomycetes</taxon>
        <taxon>Sordariomycetidae</taxon>
        <taxon>Sordariales</taxon>
        <taxon>Chaetomiaceae</taxon>
        <taxon>Corynascus</taxon>
    </lineage>
</organism>
<evidence type="ECO:0000313" key="2">
    <source>
        <dbReference type="EMBL" id="KAK4251307.1"/>
    </source>
</evidence>
<dbReference type="InterPro" id="IPR000719">
    <property type="entry name" value="Prot_kinase_dom"/>
</dbReference>
<dbReference type="InterPro" id="IPR011009">
    <property type="entry name" value="Kinase-like_dom_sf"/>
</dbReference>
<dbReference type="PANTHER" id="PTHR44167">
    <property type="entry name" value="OVARIAN-SPECIFIC SERINE/THREONINE-PROTEIN KINASE LOK-RELATED"/>
    <property type="match status" value="1"/>
</dbReference>
<dbReference type="Pfam" id="PF00069">
    <property type="entry name" value="Pkinase"/>
    <property type="match status" value="1"/>
</dbReference>
<dbReference type="SMART" id="SM00220">
    <property type="entry name" value="S_TKc"/>
    <property type="match status" value="1"/>
</dbReference>
<reference evidence="2" key="2">
    <citation type="submission" date="2023-05" db="EMBL/GenBank/DDBJ databases">
        <authorList>
            <consortium name="Lawrence Berkeley National Laboratory"/>
            <person name="Steindorff A."/>
            <person name="Hensen N."/>
            <person name="Bonometti L."/>
            <person name="Westerberg I."/>
            <person name="Brannstrom I.O."/>
            <person name="Guillou S."/>
            <person name="Cros-Aarteil S."/>
            <person name="Calhoun S."/>
            <person name="Haridas S."/>
            <person name="Kuo A."/>
            <person name="Mondo S."/>
            <person name="Pangilinan J."/>
            <person name="Riley R."/>
            <person name="Labutti K."/>
            <person name="Andreopoulos B."/>
            <person name="Lipzen A."/>
            <person name="Chen C."/>
            <person name="Yanf M."/>
            <person name="Daum C."/>
            <person name="Ng V."/>
            <person name="Clum A."/>
            <person name="Ohm R."/>
            <person name="Martin F."/>
            <person name="Silar P."/>
            <person name="Natvig D."/>
            <person name="Lalanne C."/>
            <person name="Gautier V."/>
            <person name="Ament-Velasquez S.L."/>
            <person name="Kruys A."/>
            <person name="Hutchinson M.I."/>
            <person name="Powell A.J."/>
            <person name="Barry K."/>
            <person name="Miller A.N."/>
            <person name="Grigoriev I.V."/>
            <person name="Debuchy R."/>
            <person name="Gladieux P."/>
            <person name="Thoren M.H."/>
            <person name="Johannesson H."/>
        </authorList>
    </citation>
    <scope>NUCLEOTIDE SEQUENCE</scope>
    <source>
        <strain evidence="2">CBS 359.72</strain>
    </source>
</reference>
<dbReference type="GO" id="GO:0005634">
    <property type="term" value="C:nucleus"/>
    <property type="evidence" value="ECO:0007669"/>
    <property type="project" value="TreeGrafter"/>
</dbReference>
<keyword evidence="3" id="KW-1185">Reference proteome</keyword>
<dbReference type="GO" id="GO:0005737">
    <property type="term" value="C:cytoplasm"/>
    <property type="evidence" value="ECO:0007669"/>
    <property type="project" value="TreeGrafter"/>
</dbReference>
<accession>A0AAN7D2B0</accession>
<dbReference type="Proteomes" id="UP001303647">
    <property type="component" value="Unassembled WGS sequence"/>
</dbReference>
<dbReference type="GO" id="GO:0004674">
    <property type="term" value="F:protein serine/threonine kinase activity"/>
    <property type="evidence" value="ECO:0007669"/>
    <property type="project" value="TreeGrafter"/>
</dbReference>
<dbReference type="SUPFAM" id="SSF56112">
    <property type="entry name" value="Protein kinase-like (PK-like)"/>
    <property type="match status" value="1"/>
</dbReference>
<dbReference type="Gene3D" id="1.10.510.10">
    <property type="entry name" value="Transferase(Phosphotransferase) domain 1"/>
    <property type="match status" value="1"/>
</dbReference>
<dbReference type="PROSITE" id="PS50011">
    <property type="entry name" value="PROTEIN_KINASE_DOM"/>
    <property type="match status" value="1"/>
</dbReference>
<keyword evidence="2" id="KW-0418">Kinase</keyword>
<protein>
    <submittedName>
        <fullName evidence="2">Kinase-like protein</fullName>
    </submittedName>
</protein>
<dbReference type="GO" id="GO:0005524">
    <property type="term" value="F:ATP binding"/>
    <property type="evidence" value="ECO:0007669"/>
    <property type="project" value="InterPro"/>
</dbReference>
<dbReference type="EMBL" id="MU857606">
    <property type="protein sequence ID" value="KAK4251307.1"/>
    <property type="molecule type" value="Genomic_DNA"/>
</dbReference>
<proteinExistence type="predicted"/>
<evidence type="ECO:0000313" key="3">
    <source>
        <dbReference type="Proteomes" id="UP001303647"/>
    </source>
</evidence>
<dbReference type="AlphaFoldDB" id="A0AAN7D2B0"/>
<dbReference type="PANTHER" id="PTHR44167:SF31">
    <property type="entry name" value="PROTEIN CBG02007"/>
    <property type="match status" value="1"/>
</dbReference>
<reference evidence="2" key="1">
    <citation type="journal article" date="2023" name="Mol. Phylogenet. Evol.">
        <title>Genome-scale phylogeny and comparative genomics of the fungal order Sordariales.</title>
        <authorList>
            <person name="Hensen N."/>
            <person name="Bonometti L."/>
            <person name="Westerberg I."/>
            <person name="Brannstrom I.O."/>
            <person name="Guillou S."/>
            <person name="Cros-Aarteil S."/>
            <person name="Calhoun S."/>
            <person name="Haridas S."/>
            <person name="Kuo A."/>
            <person name="Mondo S."/>
            <person name="Pangilinan J."/>
            <person name="Riley R."/>
            <person name="LaButti K."/>
            <person name="Andreopoulos B."/>
            <person name="Lipzen A."/>
            <person name="Chen C."/>
            <person name="Yan M."/>
            <person name="Daum C."/>
            <person name="Ng V."/>
            <person name="Clum A."/>
            <person name="Steindorff A."/>
            <person name="Ohm R.A."/>
            <person name="Martin F."/>
            <person name="Silar P."/>
            <person name="Natvig D.O."/>
            <person name="Lalanne C."/>
            <person name="Gautier V."/>
            <person name="Ament-Velasquez S.L."/>
            <person name="Kruys A."/>
            <person name="Hutchinson M.I."/>
            <person name="Powell A.J."/>
            <person name="Barry K."/>
            <person name="Miller A.N."/>
            <person name="Grigoriev I.V."/>
            <person name="Debuchy R."/>
            <person name="Gladieux P."/>
            <person name="Hiltunen Thoren M."/>
            <person name="Johannesson H."/>
        </authorList>
    </citation>
    <scope>NUCLEOTIDE SEQUENCE</scope>
    <source>
        <strain evidence="2">CBS 359.72</strain>
    </source>
</reference>
<keyword evidence="2" id="KW-0808">Transferase</keyword>
<sequence length="319" mass="35592">MASTILGASSRQYVRGEVLHKNEDGNPTIFKATCGNESVVFKQESKPIFDLSRRLADEFAGSRQLRMPIDFNPEDRIVVYPYFTDTLLALMRADPDFPPAELKKILRYVGEAIQEFHAKGWLHLDVKPDNIFVNWTCDEEGNKTVTDAALGDFGIAYKQVGAMPLRTGVALGNFMWRSPEGQTGSGMTKASDIFSYGLVCIYALGGGDLLLLEDKRVLAELAELGIMPHEDILTRHFTYFGPVNEGLLKQVDSREHSTLMKASATAELAVKNQPELRFEVWGKELGEAALDMISGMTKPDPTARLTIDQVLRCSWWQEP</sequence>
<dbReference type="GO" id="GO:0044773">
    <property type="term" value="P:mitotic DNA damage checkpoint signaling"/>
    <property type="evidence" value="ECO:0007669"/>
    <property type="project" value="TreeGrafter"/>
</dbReference>
<evidence type="ECO:0000259" key="1">
    <source>
        <dbReference type="PROSITE" id="PS50011"/>
    </source>
</evidence>
<gene>
    <name evidence="2" type="ORF">C7999DRAFT_10987</name>
</gene>